<evidence type="ECO:0000313" key="2">
    <source>
        <dbReference type="Proteomes" id="UP001276854"/>
    </source>
</evidence>
<proteinExistence type="predicted"/>
<feature type="non-terminal residue" evidence="1">
    <location>
        <position position="144"/>
    </location>
</feature>
<reference evidence="1 2" key="1">
    <citation type="submission" date="2023-10" db="EMBL/GenBank/DDBJ databases">
        <title>A novel Glycoside Hydrolase 43-Like Enzyme from Clostrdium boliviensis is an Endo-xylanase, and a Candidate for Xylooligosaccharides Production from Different Xylan Substrates.</title>
        <authorList>
            <person name="Alvarez M.T."/>
            <person name="Rocabado-Villegas L.R."/>
            <person name="Salas-Veizaga D.M."/>
            <person name="Linares-Pasten J.A."/>
            <person name="Gudmundsdottir E.E."/>
            <person name="Hreggvidsson G.O."/>
            <person name="Adlercreutz P."/>
            <person name="Nordberg Karlsson E."/>
        </authorList>
    </citation>
    <scope>NUCLEOTIDE SEQUENCE [LARGE SCALE GENOMIC DNA]</scope>
    <source>
        <strain evidence="1 2">E-1</strain>
    </source>
</reference>
<sequence>KAKVPKVLLKDDIAFARSRSGSLLSMIRGDKEEAKDSLSTPLMVVGKQGSGKSTLFVNLALEFFGVRARTREEWEKIARSVFLFDVADGAMVSESLKHVPDWLRDRVVILNHADMKRIVPLGWHDLMRLYEGDDSIAAEVAAIE</sequence>
<name>A0ABU4GTB0_9CLOT</name>
<comment type="caution">
    <text evidence="1">The sequence shown here is derived from an EMBL/GenBank/DDBJ whole genome shotgun (WGS) entry which is preliminary data.</text>
</comment>
<accession>A0ABU4GTB0</accession>
<keyword evidence="2" id="KW-1185">Reference proteome</keyword>
<dbReference type="InterPro" id="IPR027417">
    <property type="entry name" value="P-loop_NTPase"/>
</dbReference>
<dbReference type="RefSeq" id="WP_318065632.1">
    <property type="nucleotide sequence ID" value="NZ_JAWONS010000266.1"/>
</dbReference>
<organism evidence="1 2">
    <name type="scientific">Clostridium boliviensis</name>
    <dbReference type="NCBI Taxonomy" id="318465"/>
    <lineage>
        <taxon>Bacteria</taxon>
        <taxon>Bacillati</taxon>
        <taxon>Bacillota</taxon>
        <taxon>Clostridia</taxon>
        <taxon>Eubacteriales</taxon>
        <taxon>Clostridiaceae</taxon>
        <taxon>Clostridium</taxon>
    </lineage>
</organism>
<dbReference type="EMBL" id="JAWONS010000266">
    <property type="protein sequence ID" value="MDW2799437.1"/>
    <property type="molecule type" value="Genomic_DNA"/>
</dbReference>
<feature type="non-terminal residue" evidence="1">
    <location>
        <position position="1"/>
    </location>
</feature>
<evidence type="ECO:0000313" key="1">
    <source>
        <dbReference type="EMBL" id="MDW2799437.1"/>
    </source>
</evidence>
<protein>
    <submittedName>
        <fullName evidence="1">Uncharacterized protein</fullName>
    </submittedName>
</protein>
<dbReference type="Proteomes" id="UP001276854">
    <property type="component" value="Unassembled WGS sequence"/>
</dbReference>
<dbReference type="SUPFAM" id="SSF52540">
    <property type="entry name" value="P-loop containing nucleoside triphosphate hydrolases"/>
    <property type="match status" value="1"/>
</dbReference>
<gene>
    <name evidence="1" type="ORF">RZO55_17830</name>
</gene>